<keyword evidence="3" id="KW-0560">Oxidoreductase</keyword>
<comment type="caution">
    <text evidence="3">The sequence shown here is derived from an EMBL/GenBank/DDBJ whole genome shotgun (WGS) entry which is preliminary data.</text>
</comment>
<keyword evidence="3" id="KW-0223">Dioxygenase</keyword>
<dbReference type="GO" id="GO:0051213">
    <property type="term" value="F:dioxygenase activity"/>
    <property type="evidence" value="ECO:0007669"/>
    <property type="project" value="UniProtKB-KW"/>
</dbReference>
<evidence type="ECO:0000259" key="2">
    <source>
        <dbReference type="PROSITE" id="PS51819"/>
    </source>
</evidence>
<dbReference type="PANTHER" id="PTHR36113:SF6">
    <property type="entry name" value="FOSFOMYCIN RESISTANCE PROTEIN FOSX"/>
    <property type="match status" value="1"/>
</dbReference>
<dbReference type="Pfam" id="PF00903">
    <property type="entry name" value="Glyoxalase"/>
    <property type="match status" value="1"/>
</dbReference>
<name>A0A4Q7MJ72_9MICO</name>
<reference evidence="3 4" key="1">
    <citation type="submission" date="2019-02" db="EMBL/GenBank/DDBJ databases">
        <title>Genomic Encyclopedia of Type Strains, Phase IV (KMG-IV): sequencing the most valuable type-strain genomes for metagenomic binning, comparative biology and taxonomic classification.</title>
        <authorList>
            <person name="Goeker M."/>
        </authorList>
    </citation>
    <scope>NUCLEOTIDE SEQUENCE [LARGE SCALE GENOMIC DNA]</scope>
    <source>
        <strain evidence="3 4">DSM 43045</strain>
    </source>
</reference>
<dbReference type="Proteomes" id="UP000293289">
    <property type="component" value="Unassembled WGS sequence"/>
</dbReference>
<dbReference type="EMBL" id="SGWY01000001">
    <property type="protein sequence ID" value="RZS68274.1"/>
    <property type="molecule type" value="Genomic_DNA"/>
</dbReference>
<proteinExistence type="predicted"/>
<organism evidence="3 4">
    <name type="scientific">Agromyces ramosus</name>
    <dbReference type="NCBI Taxonomy" id="33879"/>
    <lineage>
        <taxon>Bacteria</taxon>
        <taxon>Bacillati</taxon>
        <taxon>Actinomycetota</taxon>
        <taxon>Actinomycetes</taxon>
        <taxon>Micrococcales</taxon>
        <taxon>Microbacteriaceae</taxon>
        <taxon>Agromyces</taxon>
    </lineage>
</organism>
<evidence type="ECO:0000313" key="3">
    <source>
        <dbReference type="EMBL" id="RZS68274.1"/>
    </source>
</evidence>
<dbReference type="PROSITE" id="PS51819">
    <property type="entry name" value="VOC"/>
    <property type="match status" value="1"/>
</dbReference>
<dbReference type="InterPro" id="IPR029068">
    <property type="entry name" value="Glyas_Bleomycin-R_OHBP_Dase"/>
</dbReference>
<dbReference type="NCBIfam" id="NF000222">
    <property type="entry name" value="FosX"/>
    <property type="match status" value="1"/>
</dbReference>
<dbReference type="AlphaFoldDB" id="A0A4Q7MJ72"/>
<dbReference type="GO" id="GO:0016829">
    <property type="term" value="F:lyase activity"/>
    <property type="evidence" value="ECO:0007669"/>
    <property type="project" value="UniProtKB-KW"/>
</dbReference>
<dbReference type="GO" id="GO:0046872">
    <property type="term" value="F:metal ion binding"/>
    <property type="evidence" value="ECO:0007669"/>
    <property type="project" value="UniProtKB-KW"/>
</dbReference>
<dbReference type="PANTHER" id="PTHR36113">
    <property type="entry name" value="LYASE, PUTATIVE-RELATED-RELATED"/>
    <property type="match status" value="1"/>
</dbReference>
<evidence type="ECO:0000313" key="4">
    <source>
        <dbReference type="Proteomes" id="UP000293289"/>
    </source>
</evidence>
<dbReference type="SUPFAM" id="SSF54593">
    <property type="entry name" value="Glyoxalase/Bleomycin resistance protein/Dihydroxybiphenyl dioxygenase"/>
    <property type="match status" value="1"/>
</dbReference>
<dbReference type="InterPro" id="IPR051332">
    <property type="entry name" value="Fosfomycin_Res_Enzymes"/>
</dbReference>
<keyword evidence="1" id="KW-0479">Metal-binding</keyword>
<evidence type="ECO:0000256" key="1">
    <source>
        <dbReference type="ARBA" id="ARBA00022723"/>
    </source>
</evidence>
<dbReference type="Gene3D" id="3.10.180.10">
    <property type="entry name" value="2,3-Dihydroxybiphenyl 1,2-Dioxygenase, domain 1"/>
    <property type="match status" value="1"/>
</dbReference>
<keyword evidence="3" id="KW-0456">Lyase</keyword>
<accession>A0A4Q7MJ72</accession>
<keyword evidence="4" id="KW-1185">Reference proteome</keyword>
<gene>
    <name evidence="3" type="ORF">EV187_0701</name>
</gene>
<sequence>MFVVPGSVIGMRSTGLSHITFIVSDLDRMEQVLTTVLGAARVYDSGNDTFSLSEERFFLVGEGDTATWVAIMRGHTMLPRTYNHVAFQVQREDLPALRATISELGLDIRPPRSRVDGEGDSIYFHDDDGHLFELHAGSLRERLTVYSAAAQRGDTRM</sequence>
<feature type="domain" description="VOC" evidence="2">
    <location>
        <begin position="15"/>
        <end position="137"/>
    </location>
</feature>
<dbReference type="InterPro" id="IPR004360">
    <property type="entry name" value="Glyas_Fos-R_dOase_dom"/>
</dbReference>
<dbReference type="InterPro" id="IPR037523">
    <property type="entry name" value="VOC_core"/>
</dbReference>
<protein>
    <submittedName>
        <fullName evidence="3">Catechol 2,3-dioxygenase-like lactoylglutathione lyase family enzyme</fullName>
    </submittedName>
</protein>